<organism evidence="1">
    <name type="scientific">uncultured Caudovirales phage</name>
    <dbReference type="NCBI Taxonomy" id="2100421"/>
    <lineage>
        <taxon>Viruses</taxon>
        <taxon>Duplodnaviria</taxon>
        <taxon>Heunggongvirae</taxon>
        <taxon>Uroviricota</taxon>
        <taxon>Caudoviricetes</taxon>
        <taxon>Peduoviridae</taxon>
        <taxon>Maltschvirus</taxon>
        <taxon>Maltschvirus maltsch</taxon>
    </lineage>
</organism>
<dbReference type="EMBL" id="LR796795">
    <property type="protein sequence ID" value="CAB4166077.1"/>
    <property type="molecule type" value="Genomic_DNA"/>
</dbReference>
<accession>A0A6J5P458</accession>
<evidence type="ECO:0000313" key="1">
    <source>
        <dbReference type="EMBL" id="CAB4166077.1"/>
    </source>
</evidence>
<gene>
    <name evidence="1" type="ORF">UFOVP844_9</name>
</gene>
<proteinExistence type="predicted"/>
<protein>
    <submittedName>
        <fullName evidence="1">Uncharacterized protein</fullName>
    </submittedName>
</protein>
<sequence>MNFLPADYEAPKTSSNGYLKLQEGENRIRILSAPILGWEDWLDKKPIRYRMENKPKNSIDPKKPFKHFWAFIVFNYVTEQIQIMQITQATIRRSLEGLCKDADWGAPYGYDIKITKSGEGVDTEYTINPVPHKSIDPYILKCFAERPINLNALYSSEDPFAGGYESYTRLGTEPIEVDAEIEEMLQNFEKCDSKYKHELMLSLEGLPQPVYNLRDIPKDLRGRIKAAIAKNMRKEVAV</sequence>
<reference evidence="1" key="1">
    <citation type="submission" date="2020-04" db="EMBL/GenBank/DDBJ databases">
        <authorList>
            <person name="Chiriac C."/>
            <person name="Salcher M."/>
            <person name="Ghai R."/>
            <person name="Kavagutti S V."/>
        </authorList>
    </citation>
    <scope>NUCLEOTIDE SEQUENCE</scope>
</reference>
<name>A0A6J5P458_9CAUD</name>